<evidence type="ECO:0000313" key="2">
    <source>
        <dbReference type="Proteomes" id="UP001529510"/>
    </source>
</evidence>
<evidence type="ECO:0000313" key="1">
    <source>
        <dbReference type="EMBL" id="KAL0179279.1"/>
    </source>
</evidence>
<dbReference type="Proteomes" id="UP001529510">
    <property type="component" value="Unassembled WGS sequence"/>
</dbReference>
<accession>A0ABD0PZ39</accession>
<name>A0ABD0PZ39_CIRMR</name>
<comment type="caution">
    <text evidence="1">The sequence shown here is derived from an EMBL/GenBank/DDBJ whole genome shotgun (WGS) entry which is preliminary data.</text>
</comment>
<sequence>VLGSLSSTPPHLSSVTQRSASLPGTSVLRSSFGQRGCGFQWFGPPHPENFLDMPLEVNPITVLVNDTNPRALLTRLCQTMAAESLHGVVFEDDVDSEAVAQILDFISSQTSIPIIGISGG</sequence>
<proteinExistence type="predicted"/>
<dbReference type="EMBL" id="JAMKFB020000012">
    <property type="protein sequence ID" value="KAL0179279.1"/>
    <property type="molecule type" value="Genomic_DNA"/>
</dbReference>
<protein>
    <submittedName>
        <fullName evidence="1">Uncharacterized protein</fullName>
    </submittedName>
</protein>
<feature type="non-terminal residue" evidence="1">
    <location>
        <position position="1"/>
    </location>
</feature>
<reference evidence="1 2" key="1">
    <citation type="submission" date="2024-05" db="EMBL/GenBank/DDBJ databases">
        <title>Genome sequencing and assembly of Indian major carp, Cirrhinus mrigala (Hamilton, 1822).</title>
        <authorList>
            <person name="Mohindra V."/>
            <person name="Chowdhury L.M."/>
            <person name="Lal K."/>
            <person name="Jena J.K."/>
        </authorList>
    </citation>
    <scope>NUCLEOTIDE SEQUENCE [LARGE SCALE GENOMIC DNA]</scope>
    <source>
        <strain evidence="1">CM1030</strain>
        <tissue evidence="1">Blood</tissue>
    </source>
</reference>
<organism evidence="1 2">
    <name type="scientific">Cirrhinus mrigala</name>
    <name type="common">Mrigala</name>
    <dbReference type="NCBI Taxonomy" id="683832"/>
    <lineage>
        <taxon>Eukaryota</taxon>
        <taxon>Metazoa</taxon>
        <taxon>Chordata</taxon>
        <taxon>Craniata</taxon>
        <taxon>Vertebrata</taxon>
        <taxon>Euteleostomi</taxon>
        <taxon>Actinopterygii</taxon>
        <taxon>Neopterygii</taxon>
        <taxon>Teleostei</taxon>
        <taxon>Ostariophysi</taxon>
        <taxon>Cypriniformes</taxon>
        <taxon>Cyprinidae</taxon>
        <taxon>Labeoninae</taxon>
        <taxon>Labeonini</taxon>
        <taxon>Cirrhinus</taxon>
    </lineage>
</organism>
<feature type="non-terminal residue" evidence="1">
    <location>
        <position position="120"/>
    </location>
</feature>
<dbReference type="Gene3D" id="3.40.50.2300">
    <property type="match status" value="1"/>
</dbReference>
<dbReference type="AlphaFoldDB" id="A0ABD0PZ39"/>
<gene>
    <name evidence="1" type="ORF">M9458_024721</name>
</gene>
<keyword evidence="2" id="KW-1185">Reference proteome</keyword>